<evidence type="ECO:0000256" key="4">
    <source>
        <dbReference type="ARBA" id="ARBA00023163"/>
    </source>
</evidence>
<dbReference type="CDD" id="cd06171">
    <property type="entry name" value="Sigma70_r4"/>
    <property type="match status" value="1"/>
</dbReference>
<reference evidence="7 8" key="1">
    <citation type="submission" date="2018-07" db="EMBL/GenBank/DDBJ databases">
        <title>Genome sequence of Nitratireductor thuwali#1536.</title>
        <authorList>
            <person name="Michoud G."/>
            <person name="Merlino G."/>
            <person name="Sefrji F.O."/>
            <person name="Daffonchio D."/>
        </authorList>
    </citation>
    <scope>NUCLEOTIDE SEQUENCE [LARGE SCALE GENOMIC DNA]</scope>
    <source>
        <strain evidence="8">Nit1536</strain>
    </source>
</reference>
<dbReference type="SUPFAM" id="SSF88946">
    <property type="entry name" value="Sigma2 domain of RNA polymerase sigma factors"/>
    <property type="match status" value="1"/>
</dbReference>
<dbReference type="InterPro" id="IPR039425">
    <property type="entry name" value="RNA_pol_sigma-70-like"/>
</dbReference>
<organism evidence="7 8">
    <name type="scientific">Nitratireductor thuwali</name>
    <dbReference type="NCBI Taxonomy" id="2267699"/>
    <lineage>
        <taxon>Bacteria</taxon>
        <taxon>Pseudomonadati</taxon>
        <taxon>Pseudomonadota</taxon>
        <taxon>Alphaproteobacteria</taxon>
        <taxon>Hyphomicrobiales</taxon>
        <taxon>Phyllobacteriaceae</taxon>
        <taxon>Nitratireductor</taxon>
    </lineage>
</organism>
<evidence type="ECO:0000259" key="5">
    <source>
        <dbReference type="Pfam" id="PF04542"/>
    </source>
</evidence>
<protein>
    <submittedName>
        <fullName evidence="7">ECF RNA polymerase sigma factor SigR</fullName>
    </submittedName>
</protein>
<dbReference type="InterPro" id="IPR013325">
    <property type="entry name" value="RNA_pol_sigma_r2"/>
</dbReference>
<accession>A0ABY5MH49</accession>
<gene>
    <name evidence="7" type="primary">sigR</name>
    <name evidence="7" type="ORF">NTH_01031</name>
</gene>
<dbReference type="Proteomes" id="UP001342418">
    <property type="component" value="Chromosome"/>
</dbReference>
<sequence>MTKVGEPLRAFFEAEVDRLLDRLYGTALRMTRNGADAEDLVADTLAKAWIKLPELKDRQAFEKWVFRILVNSFISARRKKQARPREVTAEVQCGEDSFSLFETVHQPFLLWWGNPEQELLNKLLREDIEHAVEELPEEFRLVVIMVELWDLSYAEAADALDIPLGTVRSRLARGRSLLQRMLWRQAGEAGIAACNAKGGPR</sequence>
<dbReference type="Pfam" id="PF08281">
    <property type="entry name" value="Sigma70_r4_2"/>
    <property type="match status" value="1"/>
</dbReference>
<dbReference type="InterPro" id="IPR036388">
    <property type="entry name" value="WH-like_DNA-bd_sf"/>
</dbReference>
<keyword evidence="2" id="KW-0805">Transcription regulation</keyword>
<dbReference type="Gene3D" id="1.10.10.10">
    <property type="entry name" value="Winged helix-like DNA-binding domain superfamily/Winged helix DNA-binding domain"/>
    <property type="match status" value="1"/>
</dbReference>
<dbReference type="InterPro" id="IPR013249">
    <property type="entry name" value="RNA_pol_sigma70_r4_t2"/>
</dbReference>
<feature type="domain" description="RNA polymerase sigma-70 region 2" evidence="5">
    <location>
        <begin position="16"/>
        <end position="82"/>
    </location>
</feature>
<dbReference type="SUPFAM" id="SSF88659">
    <property type="entry name" value="Sigma3 and sigma4 domains of RNA polymerase sigma factors"/>
    <property type="match status" value="1"/>
</dbReference>
<keyword evidence="8" id="KW-1185">Reference proteome</keyword>
<evidence type="ECO:0000256" key="3">
    <source>
        <dbReference type="ARBA" id="ARBA00023082"/>
    </source>
</evidence>
<feature type="domain" description="RNA polymerase sigma factor 70 region 4 type 2" evidence="6">
    <location>
        <begin position="126"/>
        <end position="177"/>
    </location>
</feature>
<evidence type="ECO:0000256" key="2">
    <source>
        <dbReference type="ARBA" id="ARBA00023015"/>
    </source>
</evidence>
<dbReference type="InterPro" id="IPR007627">
    <property type="entry name" value="RNA_pol_sigma70_r2"/>
</dbReference>
<comment type="similarity">
    <text evidence="1">Belongs to the sigma-70 factor family. ECF subfamily.</text>
</comment>
<dbReference type="Gene3D" id="1.10.1740.10">
    <property type="match status" value="1"/>
</dbReference>
<dbReference type="EMBL" id="CP030941">
    <property type="protein sequence ID" value="UUP16584.1"/>
    <property type="molecule type" value="Genomic_DNA"/>
</dbReference>
<evidence type="ECO:0000313" key="7">
    <source>
        <dbReference type="EMBL" id="UUP16584.1"/>
    </source>
</evidence>
<proteinExistence type="inferred from homology"/>
<dbReference type="NCBIfam" id="TIGR02937">
    <property type="entry name" value="sigma70-ECF"/>
    <property type="match status" value="1"/>
</dbReference>
<dbReference type="Pfam" id="PF04542">
    <property type="entry name" value="Sigma70_r2"/>
    <property type="match status" value="1"/>
</dbReference>
<evidence type="ECO:0000259" key="6">
    <source>
        <dbReference type="Pfam" id="PF08281"/>
    </source>
</evidence>
<keyword evidence="3" id="KW-0731">Sigma factor</keyword>
<dbReference type="RefSeq" id="WP_338528996.1">
    <property type="nucleotide sequence ID" value="NZ_CP030941.1"/>
</dbReference>
<keyword evidence="4" id="KW-0804">Transcription</keyword>
<evidence type="ECO:0000313" key="8">
    <source>
        <dbReference type="Proteomes" id="UP001342418"/>
    </source>
</evidence>
<evidence type="ECO:0000256" key="1">
    <source>
        <dbReference type="ARBA" id="ARBA00010641"/>
    </source>
</evidence>
<name>A0ABY5MH49_9HYPH</name>
<dbReference type="PANTHER" id="PTHR43133">
    <property type="entry name" value="RNA POLYMERASE ECF-TYPE SIGMA FACTO"/>
    <property type="match status" value="1"/>
</dbReference>
<dbReference type="PANTHER" id="PTHR43133:SF59">
    <property type="entry name" value="ECF RNA POLYMERASE SIGMA FACTOR SIGR"/>
    <property type="match status" value="1"/>
</dbReference>
<dbReference type="InterPro" id="IPR014284">
    <property type="entry name" value="RNA_pol_sigma-70_dom"/>
</dbReference>
<dbReference type="InterPro" id="IPR013324">
    <property type="entry name" value="RNA_pol_sigma_r3/r4-like"/>
</dbReference>